<gene>
    <name evidence="1" type="ORF">MSG28_005664</name>
</gene>
<protein>
    <submittedName>
        <fullName evidence="1">Uncharacterized protein</fullName>
    </submittedName>
</protein>
<organism evidence="1 2">
    <name type="scientific">Choristoneura fumiferana</name>
    <name type="common">Spruce budworm moth</name>
    <name type="synonym">Archips fumiferana</name>
    <dbReference type="NCBI Taxonomy" id="7141"/>
    <lineage>
        <taxon>Eukaryota</taxon>
        <taxon>Metazoa</taxon>
        <taxon>Ecdysozoa</taxon>
        <taxon>Arthropoda</taxon>
        <taxon>Hexapoda</taxon>
        <taxon>Insecta</taxon>
        <taxon>Pterygota</taxon>
        <taxon>Neoptera</taxon>
        <taxon>Endopterygota</taxon>
        <taxon>Lepidoptera</taxon>
        <taxon>Glossata</taxon>
        <taxon>Ditrysia</taxon>
        <taxon>Tortricoidea</taxon>
        <taxon>Tortricidae</taxon>
        <taxon>Tortricinae</taxon>
        <taxon>Choristoneura</taxon>
    </lineage>
</organism>
<reference evidence="1 2" key="1">
    <citation type="journal article" date="2022" name="Genome Biol. Evol.">
        <title>The Spruce Budworm Genome: Reconstructing the Evolutionary History of Antifreeze Proteins.</title>
        <authorList>
            <person name="Beliveau C."/>
            <person name="Gagne P."/>
            <person name="Picq S."/>
            <person name="Vernygora O."/>
            <person name="Keeling C.I."/>
            <person name="Pinkney K."/>
            <person name="Doucet D."/>
            <person name="Wen F."/>
            <person name="Johnston J.S."/>
            <person name="Maaroufi H."/>
            <person name="Boyle B."/>
            <person name="Laroche J."/>
            <person name="Dewar K."/>
            <person name="Juretic N."/>
            <person name="Blackburn G."/>
            <person name="Nisole A."/>
            <person name="Brunet B."/>
            <person name="Brandao M."/>
            <person name="Lumley L."/>
            <person name="Duan J."/>
            <person name="Quan G."/>
            <person name="Lucarotti C.J."/>
            <person name="Roe A.D."/>
            <person name="Sperling F.A.H."/>
            <person name="Levesque R.C."/>
            <person name="Cusson M."/>
        </authorList>
    </citation>
    <scope>NUCLEOTIDE SEQUENCE [LARGE SCALE GENOMIC DNA]</scope>
    <source>
        <strain evidence="1">Glfc:IPQL:Cfum</strain>
    </source>
</reference>
<proteinExistence type="predicted"/>
<accession>A0ACC0L076</accession>
<name>A0ACC0L076_CHOFU</name>
<dbReference type="Proteomes" id="UP001064048">
    <property type="component" value="Chromosome 9"/>
</dbReference>
<keyword evidence="2" id="KW-1185">Reference proteome</keyword>
<evidence type="ECO:0000313" key="1">
    <source>
        <dbReference type="EMBL" id="KAI8442013.1"/>
    </source>
</evidence>
<sequence>MSWHLLLMLVAIVTTLPLVFWLHWRWRNRRLLELAASVPGPPALPVLGNALLFMASPNEQLKLIGELMKDYGEYVRFWLGPDLNIGVENPEDIKLLLSSNKVNQKGPVYEHLKSVIGSGILTGGKVWRNHRKIITPSYNKKSVAHFAKVFNMESAGLVQALSKKDPSKTFDIYWDIVNCTTQCVCREKKKVEYYSNVVHNLCAEIFEKRRKALARGEGVEDHARGIVDRLILSGELTELEIRQETFTLFTTYWDEPNKVKPERFLPENVKKRNPNAFVPFSLGPMDCLGRVYATVMIKTIVVRALTHLRFEADGRLEDLEVQVAISVKSIMLCLPTPLQLVITMTLTLLVYWLHWRWRNRRLLELAARVPGPPALPVLGNALLFMASPNDQLKLLEEVLNRYGQYVKFWMGPDLNIIVKNAEDIKVRSNKVNDKGPVYRYIQEILGPGIFTGGKVWRNHRKIVTPSYDKKSISEFERVFNVEAASLVQSLSEKDPKHTFNIYWDVVYCTTQCVCQTLMGLSKHESQNLKYLDEVMKNTQSLTNEILETRRKVLTRTRERHVRCAVDRFLMSGELTEEEIRQETFTVFTTDKVFNEIQECLGPDGDFVTADQLKRRITLPVGTSLVFPIHILHRDPQYWEEPNKVKPDRFLPENVKQRKPNSFIPFSSGPMDCLGTYLSYW</sequence>
<dbReference type="EMBL" id="CM046109">
    <property type="protein sequence ID" value="KAI8442013.1"/>
    <property type="molecule type" value="Genomic_DNA"/>
</dbReference>
<comment type="caution">
    <text evidence="1">The sequence shown here is derived from an EMBL/GenBank/DDBJ whole genome shotgun (WGS) entry which is preliminary data.</text>
</comment>
<evidence type="ECO:0000313" key="2">
    <source>
        <dbReference type="Proteomes" id="UP001064048"/>
    </source>
</evidence>